<evidence type="ECO:0000313" key="1">
    <source>
        <dbReference type="EMBL" id="KAK4102486.1"/>
    </source>
</evidence>
<reference evidence="1" key="1">
    <citation type="journal article" date="2023" name="Mol. Phylogenet. Evol.">
        <title>Genome-scale phylogeny and comparative genomics of the fungal order Sordariales.</title>
        <authorList>
            <person name="Hensen N."/>
            <person name="Bonometti L."/>
            <person name="Westerberg I."/>
            <person name="Brannstrom I.O."/>
            <person name="Guillou S."/>
            <person name="Cros-Aarteil S."/>
            <person name="Calhoun S."/>
            <person name="Haridas S."/>
            <person name="Kuo A."/>
            <person name="Mondo S."/>
            <person name="Pangilinan J."/>
            <person name="Riley R."/>
            <person name="LaButti K."/>
            <person name="Andreopoulos B."/>
            <person name="Lipzen A."/>
            <person name="Chen C."/>
            <person name="Yan M."/>
            <person name="Daum C."/>
            <person name="Ng V."/>
            <person name="Clum A."/>
            <person name="Steindorff A."/>
            <person name="Ohm R.A."/>
            <person name="Martin F."/>
            <person name="Silar P."/>
            <person name="Natvig D.O."/>
            <person name="Lalanne C."/>
            <person name="Gautier V."/>
            <person name="Ament-Velasquez S.L."/>
            <person name="Kruys A."/>
            <person name="Hutchinson M.I."/>
            <person name="Powell A.J."/>
            <person name="Barry K."/>
            <person name="Miller A.N."/>
            <person name="Grigoriev I.V."/>
            <person name="Debuchy R."/>
            <person name="Gladieux P."/>
            <person name="Hiltunen Thoren M."/>
            <person name="Johannesson H."/>
        </authorList>
    </citation>
    <scope>NUCLEOTIDE SEQUENCE</scope>
    <source>
        <strain evidence="1">CBS 757.83</strain>
    </source>
</reference>
<keyword evidence="2" id="KW-1185">Reference proteome</keyword>
<proteinExistence type="predicted"/>
<dbReference type="EMBL" id="MU863631">
    <property type="protein sequence ID" value="KAK4102486.1"/>
    <property type="molecule type" value="Genomic_DNA"/>
</dbReference>
<evidence type="ECO:0000313" key="2">
    <source>
        <dbReference type="Proteomes" id="UP001305647"/>
    </source>
</evidence>
<dbReference type="Proteomes" id="UP001305647">
    <property type="component" value="Unassembled WGS sequence"/>
</dbReference>
<accession>A0AAN6Q441</accession>
<reference evidence="1" key="2">
    <citation type="submission" date="2023-05" db="EMBL/GenBank/DDBJ databases">
        <authorList>
            <consortium name="Lawrence Berkeley National Laboratory"/>
            <person name="Steindorff A."/>
            <person name="Hensen N."/>
            <person name="Bonometti L."/>
            <person name="Westerberg I."/>
            <person name="Brannstrom I.O."/>
            <person name="Guillou S."/>
            <person name="Cros-Aarteil S."/>
            <person name="Calhoun S."/>
            <person name="Haridas S."/>
            <person name="Kuo A."/>
            <person name="Mondo S."/>
            <person name="Pangilinan J."/>
            <person name="Riley R."/>
            <person name="Labutti K."/>
            <person name="Andreopoulos B."/>
            <person name="Lipzen A."/>
            <person name="Chen C."/>
            <person name="Yanf M."/>
            <person name="Daum C."/>
            <person name="Ng V."/>
            <person name="Clum A."/>
            <person name="Ohm R."/>
            <person name="Martin F."/>
            <person name="Silar P."/>
            <person name="Natvig D."/>
            <person name="Lalanne C."/>
            <person name="Gautier V."/>
            <person name="Ament-Velasquez S.L."/>
            <person name="Kruys A."/>
            <person name="Hutchinson M.I."/>
            <person name="Powell A.J."/>
            <person name="Barry K."/>
            <person name="Miller A.N."/>
            <person name="Grigoriev I.V."/>
            <person name="Debuchy R."/>
            <person name="Gladieux P."/>
            <person name="Thoren M.H."/>
            <person name="Johannesson H."/>
        </authorList>
    </citation>
    <scope>NUCLEOTIDE SEQUENCE</scope>
    <source>
        <strain evidence="1">CBS 757.83</strain>
    </source>
</reference>
<name>A0AAN6Q441_9PEZI</name>
<dbReference type="AlphaFoldDB" id="A0AAN6Q441"/>
<organism evidence="1 2">
    <name type="scientific">Parathielavia hyrcaniae</name>
    <dbReference type="NCBI Taxonomy" id="113614"/>
    <lineage>
        <taxon>Eukaryota</taxon>
        <taxon>Fungi</taxon>
        <taxon>Dikarya</taxon>
        <taxon>Ascomycota</taxon>
        <taxon>Pezizomycotina</taxon>
        <taxon>Sordariomycetes</taxon>
        <taxon>Sordariomycetidae</taxon>
        <taxon>Sordariales</taxon>
        <taxon>Chaetomiaceae</taxon>
        <taxon>Parathielavia</taxon>
    </lineage>
</organism>
<gene>
    <name evidence="1" type="ORF">N658DRAFT_339476</name>
</gene>
<protein>
    <submittedName>
        <fullName evidence="1">Uncharacterized protein</fullName>
    </submittedName>
</protein>
<comment type="caution">
    <text evidence="1">The sequence shown here is derived from an EMBL/GenBank/DDBJ whole genome shotgun (WGS) entry which is preliminary data.</text>
</comment>
<sequence>MGRSKFPLKRRLQLSGTDIESGHGIPRSPTGALLTALLGRLRSREFLQSKNGSRTLSASFLNTDILSSDLLPSFLLRWLDAGLDGKTWRCFENAKYHPPRTLQPQPPSPSTLYDMPTLQHGTTFTFLKASENAIIHAVPASSGLATSFPSHKFSP</sequence>